<dbReference type="Proteomes" id="UP000076825">
    <property type="component" value="Chromosome 1"/>
</dbReference>
<dbReference type="AlphaFoldDB" id="A0A157SFU3"/>
<evidence type="ECO:0000313" key="2">
    <source>
        <dbReference type="EMBL" id="SAI69063.1"/>
    </source>
</evidence>
<gene>
    <name evidence="2" type="ORF">SAMEA3906487_01633</name>
</gene>
<evidence type="ECO:0008006" key="4">
    <source>
        <dbReference type="Google" id="ProtNLM"/>
    </source>
</evidence>
<dbReference type="STRING" id="123899.SAMEA3906487_01633"/>
<dbReference type="KEGG" id="btrm:SAMEA390648701633"/>
<feature type="region of interest" description="Disordered" evidence="1">
    <location>
        <begin position="75"/>
        <end position="94"/>
    </location>
</feature>
<evidence type="ECO:0000313" key="3">
    <source>
        <dbReference type="Proteomes" id="UP000076825"/>
    </source>
</evidence>
<protein>
    <recommendedName>
        <fullName evidence="4">Restriction endonuclease type IV Mrr domain-containing protein</fullName>
    </recommendedName>
</protein>
<accession>A0A157SFU3</accession>
<feature type="compositionally biased region" description="Basic and acidic residues" evidence="1">
    <location>
        <begin position="75"/>
        <end position="85"/>
    </location>
</feature>
<dbReference type="EMBL" id="LT546645">
    <property type="protein sequence ID" value="SAI69063.1"/>
    <property type="molecule type" value="Genomic_DNA"/>
</dbReference>
<sequence length="477" mass="54020">MARISEYFNLGKTQSELDFVDVFTDRDIRLFIDPYAVSLLPGKWSQDAHGLLMTFFQKVIDSIRSNRAPDARELLSHLSEPEETRLGMTREGSDGAGVGPAQAAAIYQALAKSSAVKHGFLNALEECELMIPGVGQDKISDLSTNIIRSKLIEYTNEQCLLHDIPTQNVAAGAVFSQDSHTWEGVYADLPIVNGASLLMVPKAIVRFRSLYDHQQYYRQFVLNYLRAEALSAGSSLVRALKNGKRVVYKKDLQAEFPCSKEFLFEFSQKRPEVLEDYRESLKRLHAKGQKSLLSTEDQAEVAAALRQSLRNIPVGTDAATQYHRLMIGVVEMVFYPQLIRPVKEREIHQGRKRIDIVMENAASEGIFLRLPNVRRVPCAYVAIECKNYSSDVANPELDQLAGRFSFQKGKVGFLCCRNINNRELFLERCRDTFRDDRGLIVLLDDQVVDELLSLIERHRRDDLDARISELVNQVCLA</sequence>
<proteinExistence type="predicted"/>
<dbReference type="GeneID" id="56591566"/>
<name>A0A157SFU3_9BORD</name>
<dbReference type="RefSeq" id="WP_127070754.1">
    <property type="nucleotide sequence ID" value="NZ_CP016340.1"/>
</dbReference>
<keyword evidence="3" id="KW-1185">Reference proteome</keyword>
<reference evidence="2 3" key="1">
    <citation type="submission" date="2016-04" db="EMBL/GenBank/DDBJ databases">
        <authorList>
            <consortium name="Pathogen Informatics"/>
        </authorList>
    </citation>
    <scope>NUCLEOTIDE SEQUENCE [LARGE SCALE GENOMIC DNA]</scope>
    <source>
        <strain evidence="2 3">H044680328</strain>
    </source>
</reference>
<organism evidence="2 3">
    <name type="scientific">Bordetella trematum</name>
    <dbReference type="NCBI Taxonomy" id="123899"/>
    <lineage>
        <taxon>Bacteria</taxon>
        <taxon>Pseudomonadati</taxon>
        <taxon>Pseudomonadota</taxon>
        <taxon>Betaproteobacteria</taxon>
        <taxon>Burkholderiales</taxon>
        <taxon>Alcaligenaceae</taxon>
        <taxon>Bordetella</taxon>
    </lineage>
</organism>
<evidence type="ECO:0000256" key="1">
    <source>
        <dbReference type="SAM" id="MobiDB-lite"/>
    </source>
</evidence>
<dbReference type="OrthoDB" id="6691177at2"/>
<dbReference type="PATRIC" id="fig|123899.6.peg.1618"/>